<dbReference type="EMBL" id="MQMF01000002">
    <property type="protein sequence ID" value="OOE12487.1"/>
    <property type="molecule type" value="Genomic_DNA"/>
</dbReference>
<reference evidence="1 2" key="1">
    <citation type="submission" date="2016-11" db="EMBL/GenBank/DDBJ databases">
        <authorList>
            <person name="Jaros S."/>
            <person name="Januszkiewicz K."/>
            <person name="Wedrychowicz H."/>
        </authorList>
    </citation>
    <scope>NUCLEOTIDE SEQUENCE [LARGE SCALE GENOMIC DNA]</scope>
    <source>
        <strain evidence="1 2">Con a/3</strain>
    </source>
</reference>
<gene>
    <name evidence="1" type="ORF">UN64_10400</name>
</gene>
<dbReference type="Proteomes" id="UP000188597">
    <property type="component" value="Unassembled WGS sequence"/>
</dbReference>
<accession>A0A1V3G882</accession>
<sequence length="59" mass="7006">MKKQVCCIRCGIRLHPTDWEILKYNNQMPICDECDIKYSNENKKILNASLQLNYCNKVK</sequence>
<dbReference type="RefSeq" id="WP_077362387.1">
    <property type="nucleotide sequence ID" value="NZ_MQMF01000002.1"/>
</dbReference>
<proteinExistence type="predicted"/>
<organism evidence="1 2">
    <name type="scientific">Fictibacillus arsenicus</name>
    <dbReference type="NCBI Taxonomy" id="255247"/>
    <lineage>
        <taxon>Bacteria</taxon>
        <taxon>Bacillati</taxon>
        <taxon>Bacillota</taxon>
        <taxon>Bacilli</taxon>
        <taxon>Bacillales</taxon>
        <taxon>Fictibacillaceae</taxon>
        <taxon>Fictibacillus</taxon>
    </lineage>
</organism>
<evidence type="ECO:0000313" key="1">
    <source>
        <dbReference type="EMBL" id="OOE12487.1"/>
    </source>
</evidence>
<evidence type="ECO:0000313" key="2">
    <source>
        <dbReference type="Proteomes" id="UP000188597"/>
    </source>
</evidence>
<name>A0A1V3G882_9BACL</name>
<dbReference type="AlphaFoldDB" id="A0A1V3G882"/>
<protein>
    <submittedName>
        <fullName evidence="1">Uncharacterized protein</fullName>
    </submittedName>
</protein>
<comment type="caution">
    <text evidence="1">The sequence shown here is derived from an EMBL/GenBank/DDBJ whole genome shotgun (WGS) entry which is preliminary data.</text>
</comment>